<dbReference type="InterPro" id="IPR038795">
    <property type="entry name" value="MED8_plant"/>
</dbReference>
<dbReference type="InParanoid" id="A0A7N2R978"/>
<dbReference type="PANTHER" id="PTHR35552:SF1">
    <property type="entry name" value="MEDIATOR OF RNA POLYMERASE II TRANSCRIPTION SUBUNIT 8"/>
    <property type="match status" value="1"/>
</dbReference>
<dbReference type="AlphaFoldDB" id="A0A7N2R978"/>
<evidence type="ECO:0000256" key="1">
    <source>
        <dbReference type="SAM" id="MobiDB-lite"/>
    </source>
</evidence>
<feature type="region of interest" description="Disordered" evidence="1">
    <location>
        <begin position="327"/>
        <end position="367"/>
    </location>
</feature>
<reference evidence="2" key="2">
    <citation type="submission" date="2021-01" db="UniProtKB">
        <authorList>
            <consortium name="EnsemblPlants"/>
        </authorList>
    </citation>
    <scope>IDENTIFICATION</scope>
</reference>
<protein>
    <submittedName>
        <fullName evidence="2">Uncharacterized protein</fullName>
    </submittedName>
</protein>
<dbReference type="PANTHER" id="PTHR35552">
    <property type="entry name" value="MEDIATOR OF RNA POLYMERASE II TRANSCRIPTION SUBUNIT 8"/>
    <property type="match status" value="1"/>
</dbReference>
<feature type="compositionally biased region" description="Low complexity" evidence="1">
    <location>
        <begin position="332"/>
        <end position="350"/>
    </location>
</feature>
<sequence>MQIKSSFHAAADDGGDVENLSSKKPIKVQLARSGQAMESEWDDAVLVQPRFDFPNFEFGFYSGSAIYGPEELDFFGTLKLKWQSLICDHIGLVNWVWLPREYLRGTNVNTQKQRPHVVEHEVLPSGTLILSLKSFSVGKLISNLYVEMPFIGVGQFALAGNQCLPHGFALPYMLAINIAGCVSDSFELGLLLIEFLAMESKRADADHVQPMRGNCDLEFLLLEQEFHRNFKSANLHLNDGLELRVSDCSLAPLLLSGSACQDSVITVPPVMLSSLLLSEMEVEDNSKGEKLLHGMQNLPLSSQIEKLKVHGVFKFLQVVQTQASTPQLIGRSAASPSATTATSFDNTTTSPLQYANSPGSEPAASAA</sequence>
<feature type="region of interest" description="Disordered" evidence="1">
    <location>
        <begin position="1"/>
        <end position="20"/>
    </location>
</feature>
<dbReference type="EnsemblPlants" id="QL08p038027:mrna">
    <property type="protein sequence ID" value="QL08p038027:mrna"/>
    <property type="gene ID" value="QL08p038027"/>
</dbReference>
<proteinExistence type="predicted"/>
<dbReference type="Gramene" id="QL08p038027:mrna">
    <property type="protein sequence ID" value="QL08p038027:mrna"/>
    <property type="gene ID" value="QL08p038027"/>
</dbReference>
<keyword evidence="3" id="KW-1185">Reference proteome</keyword>
<organism evidence="2 3">
    <name type="scientific">Quercus lobata</name>
    <name type="common">Valley oak</name>
    <dbReference type="NCBI Taxonomy" id="97700"/>
    <lineage>
        <taxon>Eukaryota</taxon>
        <taxon>Viridiplantae</taxon>
        <taxon>Streptophyta</taxon>
        <taxon>Embryophyta</taxon>
        <taxon>Tracheophyta</taxon>
        <taxon>Spermatophyta</taxon>
        <taxon>Magnoliopsida</taxon>
        <taxon>eudicotyledons</taxon>
        <taxon>Gunneridae</taxon>
        <taxon>Pentapetalae</taxon>
        <taxon>rosids</taxon>
        <taxon>fabids</taxon>
        <taxon>Fagales</taxon>
        <taxon>Fagaceae</taxon>
        <taxon>Quercus</taxon>
    </lineage>
</organism>
<dbReference type="Proteomes" id="UP000594261">
    <property type="component" value="Chromosome 8"/>
</dbReference>
<evidence type="ECO:0000313" key="2">
    <source>
        <dbReference type="EnsemblPlants" id="QL08p038027:mrna"/>
    </source>
</evidence>
<evidence type="ECO:0000313" key="3">
    <source>
        <dbReference type="Proteomes" id="UP000594261"/>
    </source>
</evidence>
<dbReference type="EMBL" id="LRBV02000008">
    <property type="status" value="NOT_ANNOTATED_CDS"/>
    <property type="molecule type" value="Genomic_DNA"/>
</dbReference>
<accession>A0A7N2R978</accession>
<name>A0A7N2R978_QUELO</name>
<reference evidence="2 3" key="1">
    <citation type="journal article" date="2016" name="G3 (Bethesda)">
        <title>First Draft Assembly and Annotation of the Genome of a California Endemic Oak Quercus lobata Nee (Fagaceae).</title>
        <authorList>
            <person name="Sork V.L."/>
            <person name="Fitz-Gibbon S.T."/>
            <person name="Puiu D."/>
            <person name="Crepeau M."/>
            <person name="Gugger P.F."/>
            <person name="Sherman R."/>
            <person name="Stevens K."/>
            <person name="Langley C.H."/>
            <person name="Pellegrini M."/>
            <person name="Salzberg S.L."/>
        </authorList>
    </citation>
    <scope>NUCLEOTIDE SEQUENCE [LARGE SCALE GENOMIC DNA]</scope>
    <source>
        <strain evidence="2 3">cv. SW786</strain>
    </source>
</reference>
<dbReference type="GO" id="GO:0016592">
    <property type="term" value="C:mediator complex"/>
    <property type="evidence" value="ECO:0007669"/>
    <property type="project" value="InterPro"/>
</dbReference>